<dbReference type="Proteomes" id="UP000820818">
    <property type="component" value="Unassembled WGS sequence"/>
</dbReference>
<organism evidence="2 3">
    <name type="scientific">Daphnia sinensis</name>
    <dbReference type="NCBI Taxonomy" id="1820382"/>
    <lineage>
        <taxon>Eukaryota</taxon>
        <taxon>Metazoa</taxon>
        <taxon>Ecdysozoa</taxon>
        <taxon>Arthropoda</taxon>
        <taxon>Crustacea</taxon>
        <taxon>Branchiopoda</taxon>
        <taxon>Diplostraca</taxon>
        <taxon>Cladocera</taxon>
        <taxon>Anomopoda</taxon>
        <taxon>Daphniidae</taxon>
        <taxon>Daphnia</taxon>
        <taxon>Daphnia similis group</taxon>
    </lineage>
</organism>
<accession>A0AAD5L2L5</accession>
<comment type="caution">
    <text evidence="2">The sequence shown here is derived from an EMBL/GenBank/DDBJ whole genome shotgun (WGS) entry which is preliminary data.</text>
</comment>
<gene>
    <name evidence="2" type="ORF">GHT06_007458</name>
</gene>
<dbReference type="AlphaFoldDB" id="A0AAD5L2L5"/>
<feature type="compositionally biased region" description="Basic and acidic residues" evidence="1">
    <location>
        <begin position="67"/>
        <end position="94"/>
    </location>
</feature>
<evidence type="ECO:0000256" key="1">
    <source>
        <dbReference type="SAM" id="MobiDB-lite"/>
    </source>
</evidence>
<protein>
    <submittedName>
        <fullName evidence="2">Uncharacterized protein</fullName>
    </submittedName>
</protein>
<feature type="compositionally biased region" description="Low complexity" evidence="1">
    <location>
        <begin position="49"/>
        <end position="64"/>
    </location>
</feature>
<sequence>MTLAPNAVQVYNVSYTLTQADLDTNGGGDGSMTTASSPTARRPWPAVTPNPSLSSAASASPLTRTLRRAELQLHRDQHRQRDPHQRQRGGRPDRLDYTLLQSDLDTDGGGNRQVENYATADSDQTGPLLDFEGVTVIYDAQIDLTKYVSVDGGSTWDDANTLTGPTLSASAGINPLFKYTALNNGTVTLQDVTLTDPAYDLNGSDAGTHWSWGELAPGVTAELIFEAPFMPGQNSGDATVVATALSPVLDIDNAYYLGV</sequence>
<name>A0AAD5L2L5_9CRUS</name>
<evidence type="ECO:0000313" key="2">
    <source>
        <dbReference type="EMBL" id="KAI9549783.1"/>
    </source>
</evidence>
<feature type="region of interest" description="Disordered" evidence="1">
    <location>
        <begin position="21"/>
        <end position="94"/>
    </location>
</feature>
<dbReference type="EMBL" id="WJBH02000271">
    <property type="protein sequence ID" value="KAI9549783.1"/>
    <property type="molecule type" value="Genomic_DNA"/>
</dbReference>
<reference evidence="2" key="1">
    <citation type="submission" date="2022-05" db="EMBL/GenBank/DDBJ databases">
        <title>A multi-omics perspective on studying reproductive biology in Daphnia sinensis.</title>
        <authorList>
            <person name="Jia J."/>
        </authorList>
    </citation>
    <scope>NUCLEOTIDE SEQUENCE</scope>
    <source>
        <strain evidence="2">WSL</strain>
    </source>
</reference>
<keyword evidence="3" id="KW-1185">Reference proteome</keyword>
<proteinExistence type="predicted"/>
<evidence type="ECO:0000313" key="3">
    <source>
        <dbReference type="Proteomes" id="UP000820818"/>
    </source>
</evidence>